<keyword evidence="4" id="KW-0720">Serine protease</keyword>
<reference evidence="7" key="1">
    <citation type="submission" date="2013-07" db="EMBL/GenBank/DDBJ databases">
        <authorList>
            <person name="Geib S."/>
        </authorList>
    </citation>
    <scope>NUCLEOTIDE SEQUENCE</scope>
</reference>
<dbReference type="OrthoDB" id="8440449at2759"/>
<dbReference type="InterPro" id="IPR050430">
    <property type="entry name" value="Peptidase_S1"/>
</dbReference>
<proteinExistence type="evidence at transcript level"/>
<dbReference type="Pfam" id="PF00089">
    <property type="entry name" value="Trypsin"/>
    <property type="match status" value="1"/>
</dbReference>
<dbReference type="PRINTS" id="PR00722">
    <property type="entry name" value="CHYMOTRYPSIN"/>
</dbReference>
<evidence type="ECO:0000256" key="1">
    <source>
        <dbReference type="ARBA" id="ARBA00007664"/>
    </source>
</evidence>
<dbReference type="EMBL" id="GAMC01005982">
    <property type="protein sequence ID" value="JAC00574.1"/>
    <property type="molecule type" value="mRNA"/>
</dbReference>
<dbReference type="FunFam" id="2.40.10.10:FF:000068">
    <property type="entry name" value="transmembrane protease serine 2"/>
    <property type="match status" value="1"/>
</dbReference>
<dbReference type="PROSITE" id="PS50240">
    <property type="entry name" value="TRYPSIN_DOM"/>
    <property type="match status" value="1"/>
</dbReference>
<dbReference type="InterPro" id="IPR001314">
    <property type="entry name" value="Peptidase_S1A"/>
</dbReference>
<dbReference type="SUPFAM" id="SSF50494">
    <property type="entry name" value="Trypsin-like serine proteases"/>
    <property type="match status" value="1"/>
</dbReference>
<evidence type="ECO:0000256" key="4">
    <source>
        <dbReference type="ARBA" id="ARBA00022825"/>
    </source>
</evidence>
<evidence type="ECO:0000256" key="5">
    <source>
        <dbReference type="ARBA" id="ARBA00023157"/>
    </source>
</evidence>
<dbReference type="GO" id="GO:0006508">
    <property type="term" value="P:proteolysis"/>
    <property type="evidence" value="ECO:0007669"/>
    <property type="project" value="UniProtKB-KW"/>
</dbReference>
<dbReference type="InterPro" id="IPR001254">
    <property type="entry name" value="Trypsin_dom"/>
</dbReference>
<evidence type="ECO:0000313" key="7">
    <source>
        <dbReference type="EMBL" id="JAC00574.1"/>
    </source>
</evidence>
<evidence type="ECO:0000256" key="2">
    <source>
        <dbReference type="ARBA" id="ARBA00022670"/>
    </source>
</evidence>
<evidence type="ECO:0000259" key="6">
    <source>
        <dbReference type="PROSITE" id="PS50240"/>
    </source>
</evidence>
<dbReference type="PANTHER" id="PTHR24276">
    <property type="entry name" value="POLYSERASE-RELATED"/>
    <property type="match status" value="1"/>
</dbReference>
<dbReference type="CDD" id="cd00190">
    <property type="entry name" value="Tryp_SPc"/>
    <property type="match status" value="1"/>
</dbReference>
<dbReference type="PANTHER" id="PTHR24276:SF98">
    <property type="entry name" value="FI18310P1-RELATED"/>
    <property type="match status" value="1"/>
</dbReference>
<comment type="similarity">
    <text evidence="1">Belongs to the peptidase S1 family.</text>
</comment>
<feature type="non-terminal residue" evidence="7">
    <location>
        <position position="218"/>
    </location>
</feature>
<keyword evidence="2 7" id="KW-0645">Protease</keyword>
<dbReference type="AlphaFoldDB" id="W8BUF3"/>
<dbReference type="SMART" id="SM00020">
    <property type="entry name" value="Tryp_SPc"/>
    <property type="match status" value="1"/>
</dbReference>
<gene>
    <name evidence="7" type="primary">TM11D</name>
</gene>
<dbReference type="PROSITE" id="PS00134">
    <property type="entry name" value="TRYPSIN_HIS"/>
    <property type="match status" value="1"/>
</dbReference>
<keyword evidence="5" id="KW-1015">Disulfide bond</keyword>
<dbReference type="InterPro" id="IPR009003">
    <property type="entry name" value="Peptidase_S1_PA"/>
</dbReference>
<keyword evidence="7" id="KW-0472">Membrane</keyword>
<dbReference type="InterPro" id="IPR043504">
    <property type="entry name" value="Peptidase_S1_PA_chymotrypsin"/>
</dbReference>
<protein>
    <submittedName>
        <fullName evidence="7">Transmembrane protease serine 11D</fullName>
    </submittedName>
</protein>
<keyword evidence="3" id="KW-0378">Hydrolase</keyword>
<reference evidence="7" key="2">
    <citation type="journal article" date="2014" name="BMC Genomics">
        <title>A genomic perspective to assessing quality of mass-reared SIT flies used in Mediterranean fruit fly (Ceratitis capitata) eradication in California.</title>
        <authorList>
            <person name="Calla B."/>
            <person name="Hall B."/>
            <person name="Hou S."/>
            <person name="Geib S.M."/>
        </authorList>
    </citation>
    <scope>NUCLEOTIDE SEQUENCE</scope>
</reference>
<sequence length="218" mass="24368">MSRRISLIFYSLILFISIIYRSDGFYSRIVNGSQANEGEFPFVVSLRHQTTLQHFCAGTLIHPQWVLTAAHCFTYTKDPKELLLQYGSNALRPSKRKLVNVSEVLRHEGYSQTIAIHDIALLRLEKEIILDKADLALLAVDEYCREIPASKESPLLVGWGLNATEGKLQQQMHKVELNLINRTTCRQQTQSTIYGTNLCAGVTDGTVKGQCNGDSGGP</sequence>
<dbReference type="GO" id="GO:0004252">
    <property type="term" value="F:serine-type endopeptidase activity"/>
    <property type="evidence" value="ECO:0007669"/>
    <property type="project" value="InterPro"/>
</dbReference>
<dbReference type="MEROPS" id="S01.B47"/>
<organism evidence="7">
    <name type="scientific">Ceratitis capitata</name>
    <name type="common">Mediterranean fruit fly</name>
    <name type="synonym">Tephritis capitata</name>
    <dbReference type="NCBI Taxonomy" id="7213"/>
    <lineage>
        <taxon>Eukaryota</taxon>
        <taxon>Metazoa</taxon>
        <taxon>Ecdysozoa</taxon>
        <taxon>Arthropoda</taxon>
        <taxon>Hexapoda</taxon>
        <taxon>Insecta</taxon>
        <taxon>Pterygota</taxon>
        <taxon>Neoptera</taxon>
        <taxon>Endopterygota</taxon>
        <taxon>Diptera</taxon>
        <taxon>Brachycera</taxon>
        <taxon>Muscomorpha</taxon>
        <taxon>Tephritoidea</taxon>
        <taxon>Tephritidae</taxon>
        <taxon>Ceratitis</taxon>
        <taxon>Ceratitis</taxon>
    </lineage>
</organism>
<dbReference type="Gene3D" id="2.40.10.10">
    <property type="entry name" value="Trypsin-like serine proteases"/>
    <property type="match status" value="1"/>
</dbReference>
<feature type="domain" description="Peptidase S1" evidence="6">
    <location>
        <begin position="29"/>
        <end position="218"/>
    </location>
</feature>
<keyword evidence="7" id="KW-0812">Transmembrane</keyword>
<dbReference type="InterPro" id="IPR018114">
    <property type="entry name" value="TRYPSIN_HIS"/>
</dbReference>
<name>W8BUF3_CERCA</name>
<accession>W8BUF3</accession>
<evidence type="ECO:0000256" key="3">
    <source>
        <dbReference type="ARBA" id="ARBA00022801"/>
    </source>
</evidence>